<dbReference type="OrthoDB" id="4936761at2759"/>
<dbReference type="Pfam" id="PF04082">
    <property type="entry name" value="Fungal_trans"/>
    <property type="match status" value="1"/>
</dbReference>
<keyword evidence="4" id="KW-1185">Reference proteome</keyword>
<dbReference type="CDD" id="cd12148">
    <property type="entry name" value="fungal_TF_MHR"/>
    <property type="match status" value="1"/>
</dbReference>
<keyword evidence="1" id="KW-0539">Nucleus</keyword>
<protein>
    <recommendedName>
        <fullName evidence="2">Xylanolytic transcriptional activator regulatory domain-containing protein</fullName>
    </recommendedName>
</protein>
<dbReference type="GO" id="GO:0003677">
    <property type="term" value="F:DNA binding"/>
    <property type="evidence" value="ECO:0007669"/>
    <property type="project" value="InterPro"/>
</dbReference>
<accession>A0A0A1SXI7</accession>
<dbReference type="PANTHER" id="PTHR47425">
    <property type="entry name" value="FARB-RELATED"/>
    <property type="match status" value="1"/>
</dbReference>
<dbReference type="EMBL" id="CDHN01000001">
    <property type="protein sequence ID" value="CEJ83046.1"/>
    <property type="molecule type" value="Genomic_DNA"/>
</dbReference>
<evidence type="ECO:0000259" key="2">
    <source>
        <dbReference type="Pfam" id="PF04082"/>
    </source>
</evidence>
<dbReference type="GO" id="GO:0008270">
    <property type="term" value="F:zinc ion binding"/>
    <property type="evidence" value="ECO:0007669"/>
    <property type="project" value="InterPro"/>
</dbReference>
<dbReference type="STRING" id="1531966.A0A0A1SXI7"/>
<dbReference type="HOGENOM" id="CLU_1267680_0_0_1"/>
<reference evidence="3 4" key="1">
    <citation type="journal article" date="2015" name="Genome Announc.">
        <title>Draft Genome Sequence and Gene Annotation of the Entomopathogenic Fungus Verticillium hemipterigenum.</title>
        <authorList>
            <person name="Horn F."/>
            <person name="Habel A."/>
            <person name="Scharf D.H."/>
            <person name="Dworschak J."/>
            <person name="Brakhage A.A."/>
            <person name="Guthke R."/>
            <person name="Hertweck C."/>
            <person name="Linde J."/>
        </authorList>
    </citation>
    <scope>NUCLEOTIDE SEQUENCE [LARGE SCALE GENOMIC DNA]</scope>
</reference>
<sequence>MLQSMGFHRSPTATRSHHPPEISAALVSRMWWAVVVRDCWVSLAKGRPMRIHTEDCDASKPLATYVSDELRQLPSSLLGAYLPRDIDALCDMWCTLVTISDNLGGIQRLHYKVTGPAPTRSQVDRYDRLLRDGAVMALDYSTLTSDELKIHYSQLQLSFQASVAILYRPFVLNSITSNEDPNWPKIAAERAHEAAASTNAILQRLIELDGIRYLRPMM</sequence>
<proteinExistence type="predicted"/>
<evidence type="ECO:0000313" key="3">
    <source>
        <dbReference type="EMBL" id="CEJ83046.1"/>
    </source>
</evidence>
<dbReference type="Proteomes" id="UP000039046">
    <property type="component" value="Unassembled WGS sequence"/>
</dbReference>
<organism evidence="3 4">
    <name type="scientific">[Torrubiella] hemipterigena</name>
    <dbReference type="NCBI Taxonomy" id="1531966"/>
    <lineage>
        <taxon>Eukaryota</taxon>
        <taxon>Fungi</taxon>
        <taxon>Dikarya</taxon>
        <taxon>Ascomycota</taxon>
        <taxon>Pezizomycotina</taxon>
        <taxon>Sordariomycetes</taxon>
        <taxon>Hypocreomycetidae</taxon>
        <taxon>Hypocreales</taxon>
        <taxon>Clavicipitaceae</taxon>
        <taxon>Clavicipitaceae incertae sedis</taxon>
        <taxon>'Torrubiella' clade</taxon>
    </lineage>
</organism>
<gene>
    <name evidence="3" type="ORF">VHEMI03078</name>
</gene>
<dbReference type="AlphaFoldDB" id="A0A0A1SXI7"/>
<feature type="domain" description="Xylanolytic transcriptional activator regulatory" evidence="2">
    <location>
        <begin position="1"/>
        <end position="59"/>
    </location>
</feature>
<dbReference type="InterPro" id="IPR052761">
    <property type="entry name" value="Fungal_Detox/Toxin_TFs"/>
</dbReference>
<dbReference type="PANTHER" id="PTHR47425:SF3">
    <property type="entry name" value="ZN(II)2CYS6 TRANSCRIPTION FACTOR (EUROFUNG)"/>
    <property type="match status" value="1"/>
</dbReference>
<evidence type="ECO:0000313" key="4">
    <source>
        <dbReference type="Proteomes" id="UP000039046"/>
    </source>
</evidence>
<name>A0A0A1SXI7_9HYPO</name>
<dbReference type="InterPro" id="IPR007219">
    <property type="entry name" value="XnlR_reg_dom"/>
</dbReference>
<dbReference type="GO" id="GO:0006351">
    <property type="term" value="P:DNA-templated transcription"/>
    <property type="evidence" value="ECO:0007669"/>
    <property type="project" value="InterPro"/>
</dbReference>
<evidence type="ECO:0000256" key="1">
    <source>
        <dbReference type="ARBA" id="ARBA00023242"/>
    </source>
</evidence>